<dbReference type="SUPFAM" id="SSF52540">
    <property type="entry name" value="P-loop containing nucleoside triphosphate hydrolases"/>
    <property type="match status" value="1"/>
</dbReference>
<reference evidence="2 3" key="1">
    <citation type="submission" date="2024-02" db="EMBL/GenBank/DDBJ databases">
        <authorList>
            <person name="Chen Y."/>
            <person name="Shah S."/>
            <person name="Dougan E. K."/>
            <person name="Thang M."/>
            <person name="Chan C."/>
        </authorList>
    </citation>
    <scope>NUCLEOTIDE SEQUENCE [LARGE SCALE GENOMIC DNA]</scope>
</reference>
<organism evidence="2 3">
    <name type="scientific">Durusdinium trenchii</name>
    <dbReference type="NCBI Taxonomy" id="1381693"/>
    <lineage>
        <taxon>Eukaryota</taxon>
        <taxon>Sar</taxon>
        <taxon>Alveolata</taxon>
        <taxon>Dinophyceae</taxon>
        <taxon>Suessiales</taxon>
        <taxon>Symbiodiniaceae</taxon>
        <taxon>Durusdinium</taxon>
    </lineage>
</organism>
<dbReference type="PANTHER" id="PTHR23075:SF12">
    <property type="entry name" value="AAA+ ATPASE DOMAIN-CONTAINING PROTEIN"/>
    <property type="match status" value="1"/>
</dbReference>
<dbReference type="SUPFAM" id="SSF51905">
    <property type="entry name" value="FAD/NAD(P)-binding domain"/>
    <property type="match status" value="1"/>
</dbReference>
<dbReference type="PANTHER" id="PTHR23075">
    <property type="entry name" value="PUTATIVE ATP-ASE"/>
    <property type="match status" value="1"/>
</dbReference>
<dbReference type="Gene3D" id="3.40.50.300">
    <property type="entry name" value="P-loop containing nucleotide triphosphate hydrolases"/>
    <property type="match status" value="1"/>
</dbReference>
<dbReference type="InterPro" id="IPR023753">
    <property type="entry name" value="FAD/NAD-binding_dom"/>
</dbReference>
<evidence type="ECO:0000313" key="3">
    <source>
        <dbReference type="Proteomes" id="UP001642484"/>
    </source>
</evidence>
<dbReference type="InterPro" id="IPR003959">
    <property type="entry name" value="ATPase_AAA_core"/>
</dbReference>
<dbReference type="Gene3D" id="3.50.50.100">
    <property type="match status" value="1"/>
</dbReference>
<evidence type="ECO:0000313" key="2">
    <source>
        <dbReference type="EMBL" id="CAK9081332.1"/>
    </source>
</evidence>
<dbReference type="InterPro" id="IPR003593">
    <property type="entry name" value="AAA+_ATPase"/>
</dbReference>
<name>A0ABP0Q0T4_9DINO</name>
<comment type="caution">
    <text evidence="2">The sequence shown here is derived from an EMBL/GenBank/DDBJ whole genome shotgun (WGS) entry which is preliminary data.</text>
</comment>
<sequence length="394" mass="43371">MRLAQMPWRTKPQVKLIDPKERYVFLPLLIDYATGVVELDELAPLFDELLQEAPGVQHIQGVASEVDWRRRENQHELWSLQAKLDFDAVVLASGSLRMKPGEELPGLSRALSDGKALCFRSLSDADALRARLPFVSSVAIIGAGYVGVELAAGLAEVIVTGALAPPEYKDMPRVAWRRFKPSALGEFIALGSTEAARDLVSTHLRVEVNNRVCQVCDTAFKLQRIGCDAPNAATFGSGDLRLDFRCDAEEGSQLGRDRLRLSGLVPFGQQKKEVMEKIVLEEDLSERLNWTTNSLVNAKKNGTPFRHLLLHGPPGTGKTLFARTLARQSGLDYAIMSGGDVGPLGKEAVHELNKLFQWANNSRKGLILFIDEADDFLRTGRGSDTSAMSEEAFT</sequence>
<proteinExistence type="predicted"/>
<dbReference type="InterPro" id="IPR036188">
    <property type="entry name" value="FAD/NAD-bd_sf"/>
</dbReference>
<dbReference type="Proteomes" id="UP001642484">
    <property type="component" value="Unassembled WGS sequence"/>
</dbReference>
<accession>A0ABP0Q0T4</accession>
<feature type="domain" description="AAA+ ATPase" evidence="1">
    <location>
        <begin position="304"/>
        <end position="394"/>
    </location>
</feature>
<dbReference type="InterPro" id="IPR027417">
    <property type="entry name" value="P-loop_NTPase"/>
</dbReference>
<dbReference type="EMBL" id="CAXAMN010023829">
    <property type="protein sequence ID" value="CAK9081332.1"/>
    <property type="molecule type" value="Genomic_DNA"/>
</dbReference>
<protein>
    <recommendedName>
        <fullName evidence="1">AAA+ ATPase domain-containing protein</fullName>
    </recommendedName>
</protein>
<keyword evidence="3" id="KW-1185">Reference proteome</keyword>
<dbReference type="SMART" id="SM00382">
    <property type="entry name" value="AAA"/>
    <property type="match status" value="1"/>
</dbReference>
<evidence type="ECO:0000259" key="1">
    <source>
        <dbReference type="SMART" id="SM00382"/>
    </source>
</evidence>
<gene>
    <name evidence="2" type="ORF">CCMP2556_LOCUS39803</name>
</gene>
<dbReference type="Pfam" id="PF00004">
    <property type="entry name" value="AAA"/>
    <property type="match status" value="1"/>
</dbReference>
<dbReference type="Pfam" id="PF07992">
    <property type="entry name" value="Pyr_redox_2"/>
    <property type="match status" value="1"/>
</dbReference>